<evidence type="ECO:0000313" key="1">
    <source>
        <dbReference type="EMBL" id="GAG27964.1"/>
    </source>
</evidence>
<sequence>RTQSTTKPNSIKKSPQTYLFKEIFVYNYFVWVGEISHETILGRYGITKRNYEFKVSGETILI</sequence>
<comment type="caution">
    <text evidence="1">The sequence shown here is derived from an EMBL/GenBank/DDBJ whole genome shotgun (WGS) entry which is preliminary data.</text>
</comment>
<name>X0WAN2_9ZZZZ</name>
<gene>
    <name evidence="1" type="ORF">S01H1_48458</name>
</gene>
<feature type="non-terminal residue" evidence="1">
    <location>
        <position position="1"/>
    </location>
</feature>
<dbReference type="AlphaFoldDB" id="X0WAN2"/>
<organism evidence="1">
    <name type="scientific">marine sediment metagenome</name>
    <dbReference type="NCBI Taxonomy" id="412755"/>
    <lineage>
        <taxon>unclassified sequences</taxon>
        <taxon>metagenomes</taxon>
        <taxon>ecological metagenomes</taxon>
    </lineage>
</organism>
<accession>X0WAN2</accession>
<protein>
    <submittedName>
        <fullName evidence="1">Uncharacterized protein</fullName>
    </submittedName>
</protein>
<proteinExistence type="predicted"/>
<dbReference type="EMBL" id="BARS01031119">
    <property type="protein sequence ID" value="GAG27964.1"/>
    <property type="molecule type" value="Genomic_DNA"/>
</dbReference>
<reference evidence="1" key="1">
    <citation type="journal article" date="2014" name="Front. Microbiol.">
        <title>High frequency of phylogenetically diverse reductive dehalogenase-homologous genes in deep subseafloor sedimentary metagenomes.</title>
        <authorList>
            <person name="Kawai M."/>
            <person name="Futagami T."/>
            <person name="Toyoda A."/>
            <person name="Takaki Y."/>
            <person name="Nishi S."/>
            <person name="Hori S."/>
            <person name="Arai W."/>
            <person name="Tsubouchi T."/>
            <person name="Morono Y."/>
            <person name="Uchiyama I."/>
            <person name="Ito T."/>
            <person name="Fujiyama A."/>
            <person name="Inagaki F."/>
            <person name="Takami H."/>
        </authorList>
    </citation>
    <scope>NUCLEOTIDE SEQUENCE</scope>
    <source>
        <strain evidence="1">Expedition CK06-06</strain>
    </source>
</reference>